<dbReference type="Gene3D" id="2.70.40.10">
    <property type="match status" value="1"/>
</dbReference>
<dbReference type="FunFam" id="2.70.40.10:FF:000004">
    <property type="entry name" value="Deoxyuridine triphosphatase"/>
    <property type="match status" value="1"/>
</dbReference>
<dbReference type="UniPathway" id="UPA00610">
    <property type="reaction ID" value="UER00666"/>
</dbReference>
<organism evidence="10 11">
    <name type="scientific">Sphaeroforma arctica JP610</name>
    <dbReference type="NCBI Taxonomy" id="667725"/>
    <lineage>
        <taxon>Eukaryota</taxon>
        <taxon>Ichthyosporea</taxon>
        <taxon>Ichthyophonida</taxon>
        <taxon>Sphaeroforma</taxon>
    </lineage>
</organism>
<evidence type="ECO:0000256" key="3">
    <source>
        <dbReference type="ARBA" id="ARBA00006581"/>
    </source>
</evidence>
<evidence type="ECO:0000256" key="8">
    <source>
        <dbReference type="RuleBase" id="RU367024"/>
    </source>
</evidence>
<dbReference type="EMBL" id="KQ241674">
    <property type="protein sequence ID" value="KNC85980.1"/>
    <property type="molecule type" value="Genomic_DNA"/>
</dbReference>
<proteinExistence type="inferred from homology"/>
<dbReference type="PANTHER" id="PTHR11241:SF0">
    <property type="entry name" value="DEOXYURIDINE 5'-TRIPHOSPHATE NUCLEOTIDOHYDROLASE"/>
    <property type="match status" value="1"/>
</dbReference>
<comment type="similarity">
    <text evidence="3 8">Belongs to the dUTPase family.</text>
</comment>
<dbReference type="Pfam" id="PF00692">
    <property type="entry name" value="dUTPase"/>
    <property type="match status" value="1"/>
</dbReference>
<evidence type="ECO:0000256" key="5">
    <source>
        <dbReference type="ARBA" id="ARBA00022842"/>
    </source>
</evidence>
<evidence type="ECO:0000256" key="2">
    <source>
        <dbReference type="ARBA" id="ARBA00005142"/>
    </source>
</evidence>
<name>A0A0L0GAG4_9EUKA</name>
<protein>
    <recommendedName>
        <fullName evidence="8">Deoxyuridine 5'-triphosphate nucleotidohydrolase</fullName>
        <shortName evidence="8">dUTPase</shortName>
        <ecNumber evidence="8">3.6.1.23</ecNumber>
    </recommendedName>
    <alternativeName>
        <fullName evidence="8">dUTP pyrophosphatase</fullName>
    </alternativeName>
</protein>
<reference evidence="10 11" key="1">
    <citation type="submission" date="2011-02" db="EMBL/GenBank/DDBJ databases">
        <title>The Genome Sequence of Sphaeroforma arctica JP610.</title>
        <authorList>
            <consortium name="The Broad Institute Genome Sequencing Platform"/>
            <person name="Russ C."/>
            <person name="Cuomo C."/>
            <person name="Young S.K."/>
            <person name="Zeng Q."/>
            <person name="Gargeya S."/>
            <person name="Alvarado L."/>
            <person name="Berlin A."/>
            <person name="Chapman S.B."/>
            <person name="Chen Z."/>
            <person name="Freedman E."/>
            <person name="Gellesch M."/>
            <person name="Goldberg J."/>
            <person name="Griggs A."/>
            <person name="Gujja S."/>
            <person name="Heilman E."/>
            <person name="Heiman D."/>
            <person name="Howarth C."/>
            <person name="Mehta T."/>
            <person name="Neiman D."/>
            <person name="Pearson M."/>
            <person name="Roberts A."/>
            <person name="Saif S."/>
            <person name="Shea T."/>
            <person name="Shenoy N."/>
            <person name="Sisk P."/>
            <person name="Stolte C."/>
            <person name="Sykes S."/>
            <person name="White J."/>
            <person name="Yandava C."/>
            <person name="Burger G."/>
            <person name="Gray M.W."/>
            <person name="Holland P.W.H."/>
            <person name="King N."/>
            <person name="Lang F.B.F."/>
            <person name="Roger A.J."/>
            <person name="Ruiz-Trillo I."/>
            <person name="Haas B."/>
            <person name="Nusbaum C."/>
            <person name="Birren B."/>
        </authorList>
    </citation>
    <scope>NUCLEOTIDE SEQUENCE [LARGE SCALE GENOMIC DNA]</scope>
    <source>
        <strain evidence="10 11">JP610</strain>
    </source>
</reference>
<dbReference type="GO" id="GO:0006226">
    <property type="term" value="P:dUMP biosynthetic process"/>
    <property type="evidence" value="ECO:0007669"/>
    <property type="project" value="UniProtKB-UniRule"/>
</dbReference>
<evidence type="ECO:0000313" key="10">
    <source>
        <dbReference type="EMBL" id="KNC85980.1"/>
    </source>
</evidence>
<dbReference type="InterPro" id="IPR033704">
    <property type="entry name" value="dUTPase_trimeric"/>
</dbReference>
<dbReference type="CDD" id="cd07557">
    <property type="entry name" value="trimeric_dUTPase"/>
    <property type="match status" value="1"/>
</dbReference>
<evidence type="ECO:0000256" key="6">
    <source>
        <dbReference type="ARBA" id="ARBA00023080"/>
    </source>
</evidence>
<dbReference type="RefSeq" id="XP_014159882.1">
    <property type="nucleotide sequence ID" value="XM_014304407.1"/>
</dbReference>
<comment type="cofactor">
    <cofactor evidence="1 8">
        <name>Mg(2+)</name>
        <dbReference type="ChEBI" id="CHEBI:18420"/>
    </cofactor>
</comment>
<dbReference type="InterPro" id="IPR008181">
    <property type="entry name" value="dUTPase"/>
</dbReference>
<keyword evidence="11" id="KW-1185">Reference proteome</keyword>
<evidence type="ECO:0000256" key="7">
    <source>
        <dbReference type="ARBA" id="ARBA00047686"/>
    </source>
</evidence>
<keyword evidence="6 8" id="KW-0546">Nucleotide metabolism</keyword>
<comment type="catalytic activity">
    <reaction evidence="7 8">
        <text>dUTP + H2O = dUMP + diphosphate + H(+)</text>
        <dbReference type="Rhea" id="RHEA:10248"/>
        <dbReference type="ChEBI" id="CHEBI:15377"/>
        <dbReference type="ChEBI" id="CHEBI:15378"/>
        <dbReference type="ChEBI" id="CHEBI:33019"/>
        <dbReference type="ChEBI" id="CHEBI:61555"/>
        <dbReference type="ChEBI" id="CHEBI:246422"/>
        <dbReference type="EC" id="3.6.1.23"/>
    </reaction>
</comment>
<keyword evidence="5 8" id="KW-0460">Magnesium</keyword>
<dbReference type="AlphaFoldDB" id="A0A0L0GAG4"/>
<dbReference type="OrthoDB" id="10261072at2759"/>
<comment type="function">
    <text evidence="8">Involved in nucleotide metabolism via production of dUMP, the immediate precursor of thymidine nucleotides, and decreases the intracellular concentration of dUTP so that uracil cannot be incorporated into DNA.</text>
</comment>
<dbReference type="GO" id="GO:0046081">
    <property type="term" value="P:dUTP catabolic process"/>
    <property type="evidence" value="ECO:0007669"/>
    <property type="project" value="UniProtKB-UniRule"/>
</dbReference>
<evidence type="ECO:0000313" key="11">
    <source>
        <dbReference type="Proteomes" id="UP000054560"/>
    </source>
</evidence>
<dbReference type="GO" id="GO:0004170">
    <property type="term" value="F:dUTP diphosphatase activity"/>
    <property type="evidence" value="ECO:0007669"/>
    <property type="project" value="UniProtKB-UniRule"/>
</dbReference>
<feature type="domain" description="dUTPase-like" evidence="9">
    <location>
        <begin position="41"/>
        <end position="169"/>
    </location>
</feature>
<dbReference type="PANTHER" id="PTHR11241">
    <property type="entry name" value="DEOXYURIDINE 5'-TRIPHOSPHATE NUCLEOTIDOHYDROLASE"/>
    <property type="match status" value="1"/>
</dbReference>
<dbReference type="EC" id="3.6.1.23" evidence="8"/>
<dbReference type="InterPro" id="IPR029054">
    <property type="entry name" value="dUTPase-like"/>
</dbReference>
<dbReference type="NCBIfam" id="TIGR00576">
    <property type="entry name" value="dut"/>
    <property type="match status" value="1"/>
</dbReference>
<keyword evidence="8" id="KW-0479">Metal-binding</keyword>
<dbReference type="SUPFAM" id="SSF51283">
    <property type="entry name" value="dUTPase-like"/>
    <property type="match status" value="1"/>
</dbReference>
<comment type="pathway">
    <text evidence="2 8">Pyrimidine metabolism; dUMP biosynthesis; dUMP from dCTP (dUTP route): step 2/2.</text>
</comment>
<dbReference type="Proteomes" id="UP000054560">
    <property type="component" value="Unassembled WGS sequence"/>
</dbReference>
<sequence length="171" mass="18183">MYSRSRLIARMMSSSATKRTHIDGVISTTMSTMQVKKLSDDATIPVKGSALAAGFDLFSAHDGVIPAQGKAIMKTDISIAIPAGCYGRVAPRSGLSWKHHIDVGAGVIDGDYRGNVGVVLFNHAQTDYNVAKGDRVAQLILEKYVVAEIEEVQELDETVRGAGGFGSTGKN</sequence>
<dbReference type="InterPro" id="IPR036157">
    <property type="entry name" value="dUTPase-like_sf"/>
</dbReference>
<accession>A0A0L0GAG4</accession>
<evidence type="ECO:0000256" key="4">
    <source>
        <dbReference type="ARBA" id="ARBA00022801"/>
    </source>
</evidence>
<evidence type="ECO:0000256" key="1">
    <source>
        <dbReference type="ARBA" id="ARBA00001946"/>
    </source>
</evidence>
<dbReference type="GO" id="GO:0000287">
    <property type="term" value="F:magnesium ion binding"/>
    <property type="evidence" value="ECO:0007669"/>
    <property type="project" value="UniProtKB-UniRule"/>
</dbReference>
<dbReference type="NCBIfam" id="NF001862">
    <property type="entry name" value="PRK00601.1"/>
    <property type="match status" value="1"/>
</dbReference>
<dbReference type="GeneID" id="25902360"/>
<gene>
    <name evidence="10" type="ORF">SARC_01856</name>
</gene>
<dbReference type="eggNOG" id="KOG3370">
    <property type="taxonomic scope" value="Eukaryota"/>
</dbReference>
<keyword evidence="4 8" id="KW-0378">Hydrolase</keyword>
<dbReference type="STRING" id="667725.A0A0L0GAG4"/>
<evidence type="ECO:0000259" key="9">
    <source>
        <dbReference type="Pfam" id="PF00692"/>
    </source>
</evidence>